<proteinExistence type="inferred from homology"/>
<evidence type="ECO:0000256" key="8">
    <source>
        <dbReference type="ARBA" id="ARBA00048968"/>
    </source>
</evidence>
<evidence type="ECO:0000256" key="2">
    <source>
        <dbReference type="ARBA" id="ARBA00007353"/>
    </source>
</evidence>
<dbReference type="RefSeq" id="WP_312743928.1">
    <property type="nucleotide sequence ID" value="NZ_CP116968.1"/>
</dbReference>
<comment type="catalytic activity">
    <reaction evidence="1">
        <text>inosine + phosphate = alpha-D-ribose 1-phosphate + hypoxanthine</text>
        <dbReference type="Rhea" id="RHEA:27646"/>
        <dbReference type="ChEBI" id="CHEBI:17368"/>
        <dbReference type="ChEBI" id="CHEBI:17596"/>
        <dbReference type="ChEBI" id="CHEBI:43474"/>
        <dbReference type="ChEBI" id="CHEBI:57720"/>
        <dbReference type="EC" id="2.4.2.1"/>
    </reaction>
    <physiologicalReaction direction="left-to-right" evidence="1">
        <dbReference type="Rhea" id="RHEA:27647"/>
    </physiologicalReaction>
</comment>
<dbReference type="KEGG" id="nneo:PQG83_17715"/>
<keyword evidence="5" id="KW-0378">Hydrolase</keyword>
<evidence type="ECO:0000256" key="5">
    <source>
        <dbReference type="ARBA" id="ARBA00022801"/>
    </source>
</evidence>
<dbReference type="Gene3D" id="3.60.140.10">
    <property type="entry name" value="CNF1/YfiH-like putative cysteine hydrolases"/>
    <property type="match status" value="1"/>
</dbReference>
<evidence type="ECO:0000256" key="9">
    <source>
        <dbReference type="ARBA" id="ARBA00049893"/>
    </source>
</evidence>
<gene>
    <name evidence="11" type="primary">pgeF</name>
    <name evidence="11" type="ORF">PQG83_17715</name>
</gene>
<dbReference type="InterPro" id="IPR011324">
    <property type="entry name" value="Cytotoxic_necrot_fac-like_cat"/>
</dbReference>
<sequence length="238" mass="25806">MSDDGLTSDLIPVRHFFGTRSTPVGLATHIQLGHIASGPRDFPAVVALKQIHSTRVVVIHTHRGLGTLEQTEGDALVTNQPETLVVVRTADCVPVLLIEKARGVIGAIHAGWRGAVGGIVAETIRSCVNEFGAKPEHMHLAIGPSIGPCCYEVDEQVINPLRSRYPVWPGVLQETNEGKGVLDLKQLIYHQIRAGGVPDSQIGRVDHCTHCRDDLFYSYRREGKVNGTMYSGIILPAA</sequence>
<keyword evidence="3" id="KW-0808">Transferase</keyword>
<dbReference type="EMBL" id="CP116968">
    <property type="protein sequence ID" value="WNM61574.1"/>
    <property type="molecule type" value="Genomic_DNA"/>
</dbReference>
<evidence type="ECO:0000313" key="11">
    <source>
        <dbReference type="EMBL" id="WNM61574.1"/>
    </source>
</evidence>
<dbReference type="NCBIfam" id="TIGR00726">
    <property type="entry name" value="peptidoglycan editing factor PgeF"/>
    <property type="match status" value="1"/>
</dbReference>
<dbReference type="InterPro" id="IPR003730">
    <property type="entry name" value="Cu_polyphenol_OxRdtase"/>
</dbReference>
<comment type="similarity">
    <text evidence="2 10">Belongs to the purine nucleoside phosphorylase YfiH/LACC1 family.</text>
</comment>
<dbReference type="PANTHER" id="PTHR30616">
    <property type="entry name" value="UNCHARACTERIZED PROTEIN YFIH"/>
    <property type="match status" value="1"/>
</dbReference>
<dbReference type="PANTHER" id="PTHR30616:SF2">
    <property type="entry name" value="PURINE NUCLEOSIDE PHOSPHORYLASE LACC1"/>
    <property type="match status" value="1"/>
</dbReference>
<dbReference type="SUPFAM" id="SSF64438">
    <property type="entry name" value="CNF1/YfiH-like putative cysteine hydrolases"/>
    <property type="match status" value="1"/>
</dbReference>
<accession>A0AA96K2F9</accession>
<evidence type="ECO:0000313" key="12">
    <source>
        <dbReference type="Proteomes" id="UP001302494"/>
    </source>
</evidence>
<comment type="catalytic activity">
    <reaction evidence="7">
        <text>adenosine + H2O + H(+) = inosine + NH4(+)</text>
        <dbReference type="Rhea" id="RHEA:24408"/>
        <dbReference type="ChEBI" id="CHEBI:15377"/>
        <dbReference type="ChEBI" id="CHEBI:15378"/>
        <dbReference type="ChEBI" id="CHEBI:16335"/>
        <dbReference type="ChEBI" id="CHEBI:17596"/>
        <dbReference type="ChEBI" id="CHEBI:28938"/>
        <dbReference type="EC" id="3.5.4.4"/>
    </reaction>
    <physiologicalReaction direction="left-to-right" evidence="7">
        <dbReference type="Rhea" id="RHEA:24409"/>
    </physiologicalReaction>
</comment>
<dbReference type="GO" id="GO:0016787">
    <property type="term" value="F:hydrolase activity"/>
    <property type="evidence" value="ECO:0007669"/>
    <property type="project" value="UniProtKB-KW"/>
</dbReference>
<dbReference type="Pfam" id="PF02578">
    <property type="entry name" value="Cu-oxidase_4"/>
    <property type="match status" value="1"/>
</dbReference>
<evidence type="ECO:0000256" key="7">
    <source>
        <dbReference type="ARBA" id="ARBA00047989"/>
    </source>
</evidence>
<organism evidence="11 12">
    <name type="scientific">Candidatus Nitrospira neomarina</name>
    <dbReference type="NCBI Taxonomy" id="3020899"/>
    <lineage>
        <taxon>Bacteria</taxon>
        <taxon>Pseudomonadati</taxon>
        <taxon>Nitrospirota</taxon>
        <taxon>Nitrospiria</taxon>
        <taxon>Nitrospirales</taxon>
        <taxon>Nitrospiraceae</taxon>
        <taxon>Nitrospira</taxon>
    </lineage>
</organism>
<dbReference type="GO" id="GO:0005507">
    <property type="term" value="F:copper ion binding"/>
    <property type="evidence" value="ECO:0007669"/>
    <property type="project" value="TreeGrafter"/>
</dbReference>
<dbReference type="GO" id="GO:0017061">
    <property type="term" value="F:S-methyl-5-thioadenosine phosphorylase activity"/>
    <property type="evidence" value="ECO:0007669"/>
    <property type="project" value="UniProtKB-EC"/>
</dbReference>
<evidence type="ECO:0000256" key="6">
    <source>
        <dbReference type="ARBA" id="ARBA00022833"/>
    </source>
</evidence>
<name>A0AA96K2F9_9BACT</name>
<evidence type="ECO:0000256" key="10">
    <source>
        <dbReference type="RuleBase" id="RU361274"/>
    </source>
</evidence>
<keyword evidence="12" id="KW-1185">Reference proteome</keyword>
<dbReference type="CDD" id="cd16833">
    <property type="entry name" value="YfiH"/>
    <property type="match status" value="1"/>
</dbReference>
<comment type="catalytic activity">
    <reaction evidence="9">
        <text>S-methyl-5'-thioadenosine + phosphate = 5-(methylsulfanyl)-alpha-D-ribose 1-phosphate + adenine</text>
        <dbReference type="Rhea" id="RHEA:11852"/>
        <dbReference type="ChEBI" id="CHEBI:16708"/>
        <dbReference type="ChEBI" id="CHEBI:17509"/>
        <dbReference type="ChEBI" id="CHEBI:43474"/>
        <dbReference type="ChEBI" id="CHEBI:58533"/>
        <dbReference type="EC" id="2.4.2.28"/>
    </reaction>
    <physiologicalReaction direction="left-to-right" evidence="9">
        <dbReference type="Rhea" id="RHEA:11853"/>
    </physiologicalReaction>
</comment>
<keyword evidence="6" id="KW-0862">Zinc</keyword>
<reference evidence="11 12" key="1">
    <citation type="submission" date="2023-01" db="EMBL/GenBank/DDBJ databases">
        <title>Cultivation and genomic characterization of new, ubiquitous marine nitrite-oxidizing bacteria from the Nitrospirales.</title>
        <authorList>
            <person name="Mueller A.J."/>
            <person name="Daebeler A."/>
            <person name="Herbold C.W."/>
            <person name="Kirkegaard R.H."/>
            <person name="Daims H."/>
        </authorList>
    </citation>
    <scope>NUCLEOTIDE SEQUENCE [LARGE SCALE GENOMIC DNA]</scope>
    <source>
        <strain evidence="11 12">DK</strain>
    </source>
</reference>
<dbReference type="AlphaFoldDB" id="A0AA96K2F9"/>
<evidence type="ECO:0000256" key="3">
    <source>
        <dbReference type="ARBA" id="ARBA00022679"/>
    </source>
</evidence>
<keyword evidence="4" id="KW-0479">Metal-binding</keyword>
<comment type="catalytic activity">
    <reaction evidence="8">
        <text>adenosine + phosphate = alpha-D-ribose 1-phosphate + adenine</text>
        <dbReference type="Rhea" id="RHEA:27642"/>
        <dbReference type="ChEBI" id="CHEBI:16335"/>
        <dbReference type="ChEBI" id="CHEBI:16708"/>
        <dbReference type="ChEBI" id="CHEBI:43474"/>
        <dbReference type="ChEBI" id="CHEBI:57720"/>
        <dbReference type="EC" id="2.4.2.1"/>
    </reaction>
    <physiologicalReaction direction="left-to-right" evidence="8">
        <dbReference type="Rhea" id="RHEA:27643"/>
    </physiologicalReaction>
</comment>
<protein>
    <recommendedName>
        <fullName evidence="10">Purine nucleoside phosphorylase</fullName>
    </recommendedName>
</protein>
<evidence type="ECO:0000256" key="4">
    <source>
        <dbReference type="ARBA" id="ARBA00022723"/>
    </source>
</evidence>
<dbReference type="InterPro" id="IPR038371">
    <property type="entry name" value="Cu_polyphenol_OxRdtase_sf"/>
</dbReference>
<dbReference type="Proteomes" id="UP001302494">
    <property type="component" value="Chromosome"/>
</dbReference>
<evidence type="ECO:0000256" key="1">
    <source>
        <dbReference type="ARBA" id="ARBA00000553"/>
    </source>
</evidence>